<accession>A0AAD7HIG3</accession>
<evidence type="ECO:0000313" key="3">
    <source>
        <dbReference type="Proteomes" id="UP001215598"/>
    </source>
</evidence>
<evidence type="ECO:0000313" key="2">
    <source>
        <dbReference type="EMBL" id="KAJ7720765.1"/>
    </source>
</evidence>
<keyword evidence="3" id="KW-1185">Reference proteome</keyword>
<gene>
    <name evidence="2" type="ORF">B0H16DRAFT_1792274</name>
</gene>
<organism evidence="2 3">
    <name type="scientific">Mycena metata</name>
    <dbReference type="NCBI Taxonomy" id="1033252"/>
    <lineage>
        <taxon>Eukaryota</taxon>
        <taxon>Fungi</taxon>
        <taxon>Dikarya</taxon>
        <taxon>Basidiomycota</taxon>
        <taxon>Agaricomycotina</taxon>
        <taxon>Agaricomycetes</taxon>
        <taxon>Agaricomycetidae</taxon>
        <taxon>Agaricales</taxon>
        <taxon>Marasmiineae</taxon>
        <taxon>Mycenaceae</taxon>
        <taxon>Mycena</taxon>
    </lineage>
</organism>
<protein>
    <submittedName>
        <fullName evidence="2">Uncharacterized protein</fullName>
    </submittedName>
</protein>
<dbReference type="Proteomes" id="UP001215598">
    <property type="component" value="Unassembled WGS sequence"/>
</dbReference>
<evidence type="ECO:0000256" key="1">
    <source>
        <dbReference type="SAM" id="MobiDB-lite"/>
    </source>
</evidence>
<reference evidence="2" key="1">
    <citation type="submission" date="2023-03" db="EMBL/GenBank/DDBJ databases">
        <title>Massive genome expansion in bonnet fungi (Mycena s.s.) driven by repeated elements and novel gene families across ecological guilds.</title>
        <authorList>
            <consortium name="Lawrence Berkeley National Laboratory"/>
            <person name="Harder C.B."/>
            <person name="Miyauchi S."/>
            <person name="Viragh M."/>
            <person name="Kuo A."/>
            <person name="Thoen E."/>
            <person name="Andreopoulos B."/>
            <person name="Lu D."/>
            <person name="Skrede I."/>
            <person name="Drula E."/>
            <person name="Henrissat B."/>
            <person name="Morin E."/>
            <person name="Kohler A."/>
            <person name="Barry K."/>
            <person name="LaButti K."/>
            <person name="Morin E."/>
            <person name="Salamov A."/>
            <person name="Lipzen A."/>
            <person name="Mereny Z."/>
            <person name="Hegedus B."/>
            <person name="Baldrian P."/>
            <person name="Stursova M."/>
            <person name="Weitz H."/>
            <person name="Taylor A."/>
            <person name="Grigoriev I.V."/>
            <person name="Nagy L.G."/>
            <person name="Martin F."/>
            <person name="Kauserud H."/>
        </authorList>
    </citation>
    <scope>NUCLEOTIDE SEQUENCE</scope>
    <source>
        <strain evidence="2">CBHHK182m</strain>
    </source>
</reference>
<name>A0AAD7HIG3_9AGAR</name>
<feature type="region of interest" description="Disordered" evidence="1">
    <location>
        <begin position="1"/>
        <end position="31"/>
    </location>
</feature>
<sequence>MTQHKWRPGPGTHRDAALHPPPSAPAACGSPTARSLARSLEVYGACLQRPRMGEGGGGPNSAHTRVDVDEALDLPASRAVAGWLLGAHLTHHASPLSVHVVLVDAPASRSRSCDRGARIDGAFLQPRGTVHHASLHKRPASSACPASRQRARLDATEPHSSHTQPESPARNGFDFMRSPHRPFSVPHILFQTPTTPPKSPTPKHRGKENDWN</sequence>
<proteinExistence type="predicted"/>
<feature type="region of interest" description="Disordered" evidence="1">
    <location>
        <begin position="131"/>
        <end position="212"/>
    </location>
</feature>
<dbReference type="EMBL" id="JARKIB010000236">
    <property type="protein sequence ID" value="KAJ7720765.1"/>
    <property type="molecule type" value="Genomic_DNA"/>
</dbReference>
<comment type="caution">
    <text evidence="2">The sequence shown here is derived from an EMBL/GenBank/DDBJ whole genome shotgun (WGS) entry which is preliminary data.</text>
</comment>
<feature type="compositionally biased region" description="Basic and acidic residues" evidence="1">
    <location>
        <begin position="151"/>
        <end position="160"/>
    </location>
</feature>
<dbReference type="AlphaFoldDB" id="A0AAD7HIG3"/>